<proteinExistence type="predicted"/>
<dbReference type="InterPro" id="IPR036890">
    <property type="entry name" value="HATPase_C_sf"/>
</dbReference>
<dbReference type="InterPro" id="IPR003594">
    <property type="entry name" value="HATPase_dom"/>
</dbReference>
<evidence type="ECO:0000256" key="3">
    <source>
        <dbReference type="ARBA" id="ARBA00012438"/>
    </source>
</evidence>
<dbReference type="Pfam" id="PF02518">
    <property type="entry name" value="HATPase_c"/>
    <property type="match status" value="1"/>
</dbReference>
<dbReference type="AlphaFoldDB" id="A0AAX3WMG5"/>
<feature type="transmembrane region" description="Helical" evidence="8">
    <location>
        <begin position="48"/>
        <end position="68"/>
    </location>
</feature>
<dbReference type="Gene3D" id="1.20.5.1930">
    <property type="match status" value="1"/>
</dbReference>
<keyword evidence="8" id="KW-0472">Membrane</keyword>
<dbReference type="SMART" id="SM00304">
    <property type="entry name" value="HAMP"/>
    <property type="match status" value="1"/>
</dbReference>
<keyword evidence="4" id="KW-0597">Phosphoprotein</keyword>
<dbReference type="GO" id="GO:0046983">
    <property type="term" value="F:protein dimerization activity"/>
    <property type="evidence" value="ECO:0007669"/>
    <property type="project" value="InterPro"/>
</dbReference>
<dbReference type="InterPro" id="IPR050482">
    <property type="entry name" value="Sensor_HK_TwoCompSys"/>
</dbReference>
<keyword evidence="5" id="KW-0808">Transferase</keyword>
<evidence type="ECO:0000313" key="11">
    <source>
        <dbReference type="EMBL" id="WHQ72019.1"/>
    </source>
</evidence>
<keyword evidence="8" id="KW-1133">Transmembrane helix</keyword>
<comment type="catalytic activity">
    <reaction evidence="1">
        <text>ATP + protein L-histidine = ADP + protein N-phospho-L-histidine.</text>
        <dbReference type="EC" id="2.7.13.3"/>
    </reaction>
</comment>
<dbReference type="Proteomes" id="UP001223720">
    <property type="component" value="Chromosome"/>
</dbReference>
<dbReference type="CDD" id="cd16917">
    <property type="entry name" value="HATPase_UhpB-NarQ-NarX-like"/>
    <property type="match status" value="1"/>
</dbReference>
<keyword evidence="8" id="KW-0812">Transmembrane</keyword>
<evidence type="ECO:0000256" key="4">
    <source>
        <dbReference type="ARBA" id="ARBA00022553"/>
    </source>
</evidence>
<keyword evidence="7" id="KW-0902">Two-component regulatory system</keyword>
<evidence type="ECO:0000256" key="6">
    <source>
        <dbReference type="ARBA" id="ARBA00022777"/>
    </source>
</evidence>
<dbReference type="GO" id="GO:0000155">
    <property type="term" value="F:phosphorelay sensor kinase activity"/>
    <property type="evidence" value="ECO:0007669"/>
    <property type="project" value="InterPro"/>
</dbReference>
<feature type="transmembrane region" description="Helical" evidence="8">
    <location>
        <begin position="201"/>
        <end position="219"/>
    </location>
</feature>
<dbReference type="InterPro" id="IPR011712">
    <property type="entry name" value="Sig_transdc_His_kin_sub3_dim/P"/>
</dbReference>
<evidence type="ECO:0000259" key="10">
    <source>
        <dbReference type="PROSITE" id="PS50885"/>
    </source>
</evidence>
<dbReference type="Pfam" id="PF07730">
    <property type="entry name" value="HisKA_3"/>
    <property type="match status" value="1"/>
</dbReference>
<feature type="domain" description="HAMP" evidence="10">
    <location>
        <begin position="220"/>
        <end position="272"/>
    </location>
</feature>
<evidence type="ECO:0000256" key="8">
    <source>
        <dbReference type="SAM" id="Phobius"/>
    </source>
</evidence>
<evidence type="ECO:0000259" key="9">
    <source>
        <dbReference type="PROSITE" id="PS50109"/>
    </source>
</evidence>
<dbReference type="PROSITE" id="PS50109">
    <property type="entry name" value="HIS_KIN"/>
    <property type="match status" value="1"/>
</dbReference>
<dbReference type="GO" id="GO:0016020">
    <property type="term" value="C:membrane"/>
    <property type="evidence" value="ECO:0007669"/>
    <property type="project" value="UniProtKB-SubCell"/>
</dbReference>
<evidence type="ECO:0000256" key="7">
    <source>
        <dbReference type="ARBA" id="ARBA00023012"/>
    </source>
</evidence>
<sequence>MNPWAFFLGELRPGSAGKAAATKTSVSVAIDTLGETRRRSGLDLKWTLVGRIVLMAMLCLVGGAALTVRHVAAEADRRNEDVVEAVERQLMVQIIRITRGLDRADRFPDWESVLKFSLGAGQCIQLLGPVTEVRNASCVGSDERVSSPPAWFVAASHALFVGRSQTERRLVYRGESWGTIRATLDPTTIARTAWMELTRTLGLLVMTIGALCVLVYVVVDHALRPAAEVLAGVNRLSDGDLSSRLPSFRLRELQRIADVFNDLAQSLQATTSERAEFARRLVDAQERERRMIALELHDDIAQRLTALSCLATSISKTVRATAPEAAQESQELVALASGTMRALRETLAHLRPPELDDLGLIASLQALTACHARQGSAAFVFRWQGCFDDVPAEAAGHIYRIVQEALNNAARHAAAANVEVLLRGGPVSASRTGERSRLIALSVTDDGVGLPPAASPGPSSGVGLVGMRERVVALGGAFSLAQRPEGGVELRVSFSVPLEPQEQI</sequence>
<dbReference type="PROSITE" id="PS50885">
    <property type="entry name" value="HAMP"/>
    <property type="match status" value="1"/>
</dbReference>
<dbReference type="Gene3D" id="3.30.565.10">
    <property type="entry name" value="Histidine kinase-like ATPase, C-terminal domain"/>
    <property type="match status" value="1"/>
</dbReference>
<accession>A0AAX3WMG5</accession>
<dbReference type="InterPro" id="IPR003660">
    <property type="entry name" value="HAMP_dom"/>
</dbReference>
<feature type="domain" description="Histidine kinase" evidence="9">
    <location>
        <begin position="398"/>
        <end position="498"/>
    </location>
</feature>
<dbReference type="SMART" id="SM00387">
    <property type="entry name" value="HATPase_c"/>
    <property type="match status" value="1"/>
</dbReference>
<organism evidence="11 12">
    <name type="scientific">Methylorubrum extorquens</name>
    <name type="common">Methylobacterium dichloromethanicum</name>
    <name type="synonym">Methylobacterium extorquens</name>
    <dbReference type="NCBI Taxonomy" id="408"/>
    <lineage>
        <taxon>Bacteria</taxon>
        <taxon>Pseudomonadati</taxon>
        <taxon>Pseudomonadota</taxon>
        <taxon>Alphaproteobacteria</taxon>
        <taxon>Hyphomicrobiales</taxon>
        <taxon>Methylobacteriaceae</taxon>
        <taxon>Methylorubrum</taxon>
    </lineage>
</organism>
<dbReference type="CDD" id="cd06225">
    <property type="entry name" value="HAMP"/>
    <property type="match status" value="1"/>
</dbReference>
<reference evidence="11" key="1">
    <citation type="journal article" date="2022" name="Biotechnol. Bioprocess Eng.">
        <title>Pan-genome Analysis Reveals Comparative Genomic Features of Central Metabolic Pathways in Methylorubrum extorquens.</title>
        <authorList>
            <person name="Lee G.M."/>
            <person name="Scott-Nevros Z.K."/>
            <person name="Lee S.-M."/>
            <person name="Kim D."/>
        </authorList>
    </citation>
    <scope>NUCLEOTIDE SEQUENCE</scope>
    <source>
        <strain evidence="11">ATCC 55366</strain>
    </source>
</reference>
<dbReference type="PANTHER" id="PTHR24421:SF58">
    <property type="entry name" value="SIGNAL TRANSDUCTION HISTIDINE-PROTEIN KINASE_PHOSPHATASE UHPB"/>
    <property type="match status" value="1"/>
</dbReference>
<protein>
    <recommendedName>
        <fullName evidence="3">histidine kinase</fullName>
        <ecNumber evidence="3">2.7.13.3</ecNumber>
    </recommendedName>
</protein>
<dbReference type="Pfam" id="PF00672">
    <property type="entry name" value="HAMP"/>
    <property type="match status" value="1"/>
</dbReference>
<dbReference type="PANTHER" id="PTHR24421">
    <property type="entry name" value="NITRATE/NITRITE SENSOR PROTEIN NARX-RELATED"/>
    <property type="match status" value="1"/>
</dbReference>
<dbReference type="InterPro" id="IPR005467">
    <property type="entry name" value="His_kinase_dom"/>
</dbReference>
<evidence type="ECO:0000256" key="5">
    <source>
        <dbReference type="ARBA" id="ARBA00022679"/>
    </source>
</evidence>
<comment type="subcellular location">
    <subcellularLocation>
        <location evidence="2">Membrane</location>
    </subcellularLocation>
</comment>
<gene>
    <name evidence="11" type="ORF">KEC54_10965</name>
</gene>
<dbReference type="Gene3D" id="6.10.340.10">
    <property type="match status" value="1"/>
</dbReference>
<evidence type="ECO:0000256" key="2">
    <source>
        <dbReference type="ARBA" id="ARBA00004370"/>
    </source>
</evidence>
<evidence type="ECO:0000256" key="1">
    <source>
        <dbReference type="ARBA" id="ARBA00000085"/>
    </source>
</evidence>
<keyword evidence="6 11" id="KW-0418">Kinase</keyword>
<evidence type="ECO:0000313" key="12">
    <source>
        <dbReference type="Proteomes" id="UP001223720"/>
    </source>
</evidence>
<dbReference type="RefSeq" id="WP_283536123.1">
    <property type="nucleotide sequence ID" value="NZ_CP073633.1"/>
</dbReference>
<name>A0AAX3WMG5_METEX</name>
<dbReference type="EC" id="2.7.13.3" evidence="3"/>
<dbReference type="SUPFAM" id="SSF55874">
    <property type="entry name" value="ATPase domain of HSP90 chaperone/DNA topoisomerase II/histidine kinase"/>
    <property type="match status" value="1"/>
</dbReference>
<dbReference type="EMBL" id="CP073633">
    <property type="protein sequence ID" value="WHQ72019.1"/>
    <property type="molecule type" value="Genomic_DNA"/>
</dbReference>